<dbReference type="OrthoDB" id="438103at2759"/>
<feature type="compositionally biased region" description="Basic and acidic residues" evidence="1">
    <location>
        <begin position="2674"/>
        <end position="2687"/>
    </location>
</feature>
<dbReference type="Gene3D" id="2.40.70.10">
    <property type="entry name" value="Acid Proteases"/>
    <property type="match status" value="1"/>
</dbReference>
<dbReference type="SUPFAM" id="SSF56219">
    <property type="entry name" value="DNase I-like"/>
    <property type="match status" value="1"/>
</dbReference>
<gene>
    <name evidence="2" type="ORF">AK812_SmicGene13672</name>
</gene>
<proteinExistence type="predicted"/>
<feature type="region of interest" description="Disordered" evidence="1">
    <location>
        <begin position="2613"/>
        <end position="2687"/>
    </location>
</feature>
<dbReference type="Proteomes" id="UP000186817">
    <property type="component" value="Unassembled WGS sequence"/>
</dbReference>
<feature type="compositionally biased region" description="Basic and acidic residues" evidence="1">
    <location>
        <begin position="2630"/>
        <end position="2644"/>
    </location>
</feature>
<name>A0A1Q9E7E9_SYMMI</name>
<feature type="compositionally biased region" description="Polar residues" evidence="1">
    <location>
        <begin position="1910"/>
        <end position="1921"/>
    </location>
</feature>
<dbReference type="PANTHER" id="PTHR47027">
    <property type="entry name" value="REVERSE TRANSCRIPTASE DOMAIN-CONTAINING PROTEIN"/>
    <property type="match status" value="1"/>
</dbReference>
<dbReference type="InterPro" id="IPR036691">
    <property type="entry name" value="Endo/exonu/phosph_ase_sf"/>
</dbReference>
<evidence type="ECO:0000313" key="2">
    <source>
        <dbReference type="EMBL" id="OLQ03345.1"/>
    </source>
</evidence>
<evidence type="ECO:0000313" key="3">
    <source>
        <dbReference type="Proteomes" id="UP000186817"/>
    </source>
</evidence>
<feature type="compositionally biased region" description="Polar residues" evidence="1">
    <location>
        <begin position="2149"/>
        <end position="2173"/>
    </location>
</feature>
<feature type="region of interest" description="Disordered" evidence="1">
    <location>
        <begin position="1905"/>
        <end position="1949"/>
    </location>
</feature>
<comment type="caution">
    <text evidence="2">The sequence shown here is derived from an EMBL/GenBank/DDBJ whole genome shotgun (WGS) entry which is preliminary data.</text>
</comment>
<sequence length="2687" mass="294527">MGAAFPLGCLFLTEGPRLKNGTITWSSAVPPALLDPDDVLAPFTRAFPGSPKQGAGAFSTVHFVVATFNTLSIVETGKDTGRGAGLYGCTGRVALLDGALHKAGVFLAGLQETRTPEGRGQSTHFARYSSGCHERRALGVELWVAVGSSWPSHTAVVLHSDPTRLCARVVFADVHICVLVAHALHAGHSFAERSLWWAATEAVCSRVGFAERWILLVDANCKVGHVCSPSIGSLHADPVDDVGEIFHALLRKCETWLPSTFADSFYGDGGTLVQKRSGGLVRSDYVALPLEWRSSAVQGHVAPEISAGHAVIDHFAVLVDIEMRVAADKPRRGAPRIDTQALVRPENAAAVQRICETVPHVDWQTSVHDHSAIVVDALYRGLAEAFPLKGRRLGKHFLSEETAAVHQGTSALRHALRWRLLAYRSAITRCAFTAWTQHVAFADIFVGRWLHQLRLSIAGSSARLGILGKEVRRLCRRDRAAYFSSLAEEADSAPPGQIHLAIKKVLRPKKFRKGGAQPLPKLTRPDGSLCTTSEQVSEEWRRHFAALEGGQVTGPDDLVRNCVARQCATGPSSGLSEAELPSFGDLVCALKGMQPFRAAGPDLVPPSLCARFALPVARLLWPLLLKGALLSAEGIGMKGGTLHHIAKASSHNSSLASAQRGILLQPVFSKAIHKTMRRLPATLFEGRALDLQLGGRKGLSYEFGHFMSRNFLLYARMSGQSAALVFSDLAAAYYAVVREVITGARGNADPLAKVTASLGLSAEVLQEIQYHALNDPILDGRDCSCFLQSLMHELHTDTWFHISGDATIVRTTRGTRPGSSIADVAFNLLFERVLARRGTFSSDVTPVLHWSGIRALRPYSQREHGTAHAVRVQDIVYADDHAACVVARNAAHLVTAVSHVMGRSLDAITSHGLSANIGPKKTAALLVHRGQGAKAARDALFCTNRAKISVLREYAEPVKLDAVPTYRHLGSIISYNGSMLADVRARVSRAKAEFGEGRKRVFCCPQIQLGKRVILFQQHVLSALFAGAGAWPTLCQGSWTALEQCLTSLHRQMLRLRGPEVQHCTRDEVFVACNASDPFDLLCLERLRFLGRLLRSGPDAAWALLQNSPEALTALQSACDWCQQALEHTCDVGCFREEWPAWQKLITSRPRLWKGLLKRAAAWHKGRRALSVCWSAFVRSTWATRPAPAADPGLFQHACLICRRAFPTSQSWASHAALKHGFRTRHFSLAEGKRCRACGATFSCTRRLRNHLGTSRICLQAIEDDLSCLLPMLSGPDSHVQCRAQPGHGTGHLPDVRPEIVSPLLTQLSELVAGDDEAIFAIISQHVAPFSALRDTLQHWVSSLSHGALRDAAEDVLLCFQVELLCDTAIEAGTSRHAVLDPLVMPLVWAPRPAGLPGLVCGAAAPEAASALGISPGGGWRVYPFWLLPPKGCSFAGALVVLPSPPLAFSPFWSAPSCTLRTLRRHVRWLDLCLSWTAAVVSLAASGRRCHLVFGCSRTSAVELHVLTHMDVMTQGLFLATTLHRFHCPGFGKTRDAWHQVWGNSILSWMAWGSSLETLVIVSWGVFVLQLVLFALHAMPVQPVSFACQSEKQGYLNVAGFGYVRIWHADALKDLASSNRMAMVSAGHLRLSVKRAHQELQAQPPNDTRFLHILKMELRHLLLRIVLVNLCTNCTKIEVQTTIFALGRFDSDGTLDQEGFLCITLAHLTSLQALQVIVAGLLAIRSAQEELEGVRETMRASRESKEESSEIFRVRYMEVKWYLAGTKSSERSYAAARLIRQLLESDYPALRSLMYRLDPMEFTSEDATSKLIKFLESSPMNKQPIPDAGAKLSAYYRKLARRSGETIPQFLIREETLHDEMWRSLQRLLREKELDFERYDVTVPELKEFCGIGADASVYYGGLTEEESTRTQTPPAGSRQASEQDDEELRSADASLPSAPGAPPTRGKPLDLIQRLMDKGLVPLAALDIIRGWMVLEMASENDTEKTLVKASAQNKLGYDSVRQALLTLHEDRGKGYGSPHRGQRFGAGKASGKYGVMYSVDEESADWHDDTYGEWGSDPWEAEWAYWMPTEEYHSGQDNYWAEPDAPGDDQTTENAEGSQDPQVEEAMQAMAKLREEEKELQAYMADAQRNLDQARKAVAAAKRDRGWTSTLPTSSKGPPRPTSTWMHQGKGKSSNLGAMYFNKGGKSGYYPDYAKGKKGSGKTKGKFNQWMVEPAYEVMTMDVLEADGCPVQSGTPAELLQAAADATIHPTETVMDTGATVSAGGQDAVNALLTSLAQARPDMNVTIVQQDRPYFRFGSGAWGQALYKVCIAVPGHSFKLQFYALPSPGVPVLLGMRELQQLGVIINLQNSKALVLGKPWSLRVNSKQQILFDMTAIFAKIPTQPRSNISYRTPSANACMMTAIEPNVVPHQSGSACDDRDGYTLCPLQIGESQQLHQANRAATHPAFRLQTSSAMAAPSSTASVDEATKQAIRDTVREAIREELDSALSSTKGRRKEKKTALGELDYTRTMKEEQADPRMSATQWPCFGTHTAVGGGNRYASWTQCTRCDVRLSYVPRVQAPANSRRSELPAHVTAALERLRTKGVKPSTMEGKFVRSQIKIIEQEHVLTGAKPTGASPKAKGYPKVPDEQDKETDKKKAAAQEIEESEESEELTKDTEMVSTPARVRAQRKLESASRQPEAKD</sequence>
<feature type="region of interest" description="Disordered" evidence="1">
    <location>
        <begin position="2077"/>
        <end position="2105"/>
    </location>
</feature>
<feature type="compositionally biased region" description="Polar residues" evidence="1">
    <location>
        <begin position="2094"/>
        <end position="2103"/>
    </location>
</feature>
<reference evidence="2 3" key="1">
    <citation type="submission" date="2016-02" db="EMBL/GenBank/DDBJ databases">
        <title>Genome analysis of coral dinoflagellate symbionts highlights evolutionary adaptations to a symbiotic lifestyle.</title>
        <authorList>
            <person name="Aranda M."/>
            <person name="Li Y."/>
            <person name="Liew Y.J."/>
            <person name="Baumgarten S."/>
            <person name="Simakov O."/>
            <person name="Wilson M."/>
            <person name="Piel J."/>
            <person name="Ashoor H."/>
            <person name="Bougouffa S."/>
            <person name="Bajic V.B."/>
            <person name="Ryu T."/>
            <person name="Ravasi T."/>
            <person name="Bayer T."/>
            <person name="Micklem G."/>
            <person name="Kim H."/>
            <person name="Bhak J."/>
            <person name="Lajeunesse T.C."/>
            <person name="Voolstra C.R."/>
        </authorList>
    </citation>
    <scope>NUCLEOTIDE SEQUENCE [LARGE SCALE GENOMIC DNA]</scope>
    <source>
        <strain evidence="2 3">CCMP2467</strain>
    </source>
</reference>
<protein>
    <submittedName>
        <fullName evidence="2">Uncharacterized protein</fullName>
    </submittedName>
</protein>
<dbReference type="EMBL" id="LSRX01000238">
    <property type="protein sequence ID" value="OLQ03345.1"/>
    <property type="molecule type" value="Genomic_DNA"/>
</dbReference>
<organism evidence="2 3">
    <name type="scientific">Symbiodinium microadriaticum</name>
    <name type="common">Dinoflagellate</name>
    <name type="synonym">Zooxanthella microadriatica</name>
    <dbReference type="NCBI Taxonomy" id="2951"/>
    <lineage>
        <taxon>Eukaryota</taxon>
        <taxon>Sar</taxon>
        <taxon>Alveolata</taxon>
        <taxon>Dinophyceae</taxon>
        <taxon>Suessiales</taxon>
        <taxon>Symbiodiniaceae</taxon>
        <taxon>Symbiodinium</taxon>
    </lineage>
</organism>
<dbReference type="PANTHER" id="PTHR47027:SF20">
    <property type="entry name" value="REVERSE TRANSCRIPTASE-LIKE PROTEIN WITH RNA-DIRECTED DNA POLYMERASE DOMAIN"/>
    <property type="match status" value="1"/>
</dbReference>
<accession>A0A1Q9E7E9</accession>
<feature type="region of interest" description="Disordered" evidence="1">
    <location>
        <begin position="2143"/>
        <end position="2173"/>
    </location>
</feature>
<keyword evidence="3" id="KW-1185">Reference proteome</keyword>
<evidence type="ECO:0000256" key="1">
    <source>
        <dbReference type="SAM" id="MobiDB-lite"/>
    </source>
</evidence>
<dbReference type="InterPro" id="IPR021109">
    <property type="entry name" value="Peptidase_aspartic_dom_sf"/>
</dbReference>